<evidence type="ECO:0000256" key="4">
    <source>
        <dbReference type="ARBA" id="ARBA00022723"/>
    </source>
</evidence>
<keyword evidence="17" id="KW-1185">Reference proteome</keyword>
<keyword evidence="3" id="KW-0444">Lipid biosynthesis</keyword>
<reference evidence="16" key="2">
    <citation type="submission" date="2023-05" db="EMBL/GenBank/DDBJ databases">
        <authorList>
            <person name="Schelkunov M.I."/>
        </authorList>
    </citation>
    <scope>NUCLEOTIDE SEQUENCE</scope>
    <source>
        <strain evidence="16">Hsosn_3</strain>
        <tissue evidence="16">Leaf</tissue>
    </source>
</reference>
<keyword evidence="4 13" id="KW-0479">Metal-binding</keyword>
<dbReference type="InterPro" id="IPR027433">
    <property type="entry name" value="Lipoxygenase_dom_3"/>
</dbReference>
<dbReference type="PRINTS" id="PR00468">
    <property type="entry name" value="PLTLPOXGNASE"/>
</dbReference>
<feature type="domain" description="Lipoxygenase" evidence="15">
    <location>
        <begin position="210"/>
        <end position="910"/>
    </location>
</feature>
<evidence type="ECO:0000313" key="17">
    <source>
        <dbReference type="Proteomes" id="UP001237642"/>
    </source>
</evidence>
<accession>A0AAD8HT33</accession>
<keyword evidence="10" id="KW-0443">Lipid metabolism</keyword>
<evidence type="ECO:0000259" key="15">
    <source>
        <dbReference type="PROSITE" id="PS51393"/>
    </source>
</evidence>
<dbReference type="PROSITE" id="PS51393">
    <property type="entry name" value="LIPOXYGENASE_3"/>
    <property type="match status" value="1"/>
</dbReference>
<evidence type="ECO:0000256" key="3">
    <source>
        <dbReference type="ARBA" id="ARBA00022516"/>
    </source>
</evidence>
<dbReference type="InterPro" id="IPR013819">
    <property type="entry name" value="LipOase_C"/>
</dbReference>
<name>A0AAD8HT33_9APIA</name>
<dbReference type="InterPro" id="IPR001246">
    <property type="entry name" value="LipOase_plant"/>
</dbReference>
<dbReference type="GO" id="GO:0046872">
    <property type="term" value="F:metal ion binding"/>
    <property type="evidence" value="ECO:0007669"/>
    <property type="project" value="UniProtKB-KW"/>
</dbReference>
<evidence type="ECO:0000256" key="8">
    <source>
        <dbReference type="ARBA" id="ARBA00023002"/>
    </source>
</evidence>
<evidence type="ECO:0000313" key="16">
    <source>
        <dbReference type="EMBL" id="KAK1371590.1"/>
    </source>
</evidence>
<feature type="domain" description="PLAT" evidence="14">
    <location>
        <begin position="86"/>
        <end position="206"/>
    </location>
</feature>
<protein>
    <submittedName>
        <fullName evidence="16">Lipoxygenase</fullName>
    </submittedName>
</protein>
<keyword evidence="7 13" id="KW-0223">Dioxygenase</keyword>
<comment type="caution">
    <text evidence="12">Lacks conserved residue(s) required for the propagation of feature annotation.</text>
</comment>
<dbReference type="Proteomes" id="UP001237642">
    <property type="component" value="Unassembled WGS sequence"/>
</dbReference>
<evidence type="ECO:0000256" key="2">
    <source>
        <dbReference type="ARBA" id="ARBA00009419"/>
    </source>
</evidence>
<evidence type="ECO:0000259" key="14">
    <source>
        <dbReference type="PROSITE" id="PS50095"/>
    </source>
</evidence>
<dbReference type="SUPFAM" id="SSF49723">
    <property type="entry name" value="Lipase/lipooxygenase domain (PLAT/LH2 domain)"/>
    <property type="match status" value="1"/>
</dbReference>
<evidence type="ECO:0000256" key="10">
    <source>
        <dbReference type="ARBA" id="ARBA00023098"/>
    </source>
</evidence>
<dbReference type="InterPro" id="IPR001024">
    <property type="entry name" value="PLAT/LH2_dom"/>
</dbReference>
<proteinExistence type="inferred from homology"/>
<dbReference type="Gene3D" id="2.60.60.20">
    <property type="entry name" value="PLAT/LH2 domain"/>
    <property type="match status" value="1"/>
</dbReference>
<dbReference type="Gene3D" id="4.10.372.10">
    <property type="entry name" value="Lipoxygenase-1, Domain 3"/>
    <property type="match status" value="1"/>
</dbReference>
<gene>
    <name evidence="16" type="ORF">POM88_037682</name>
</gene>
<dbReference type="InterPro" id="IPR020833">
    <property type="entry name" value="LipOase_Fe_BS"/>
</dbReference>
<evidence type="ECO:0000256" key="5">
    <source>
        <dbReference type="ARBA" id="ARBA00022767"/>
    </source>
</evidence>
<evidence type="ECO:0000256" key="1">
    <source>
        <dbReference type="ARBA" id="ARBA00001962"/>
    </source>
</evidence>
<dbReference type="AlphaFoldDB" id="A0AAD8HT33"/>
<comment type="cofactor">
    <cofactor evidence="1 13">
        <name>Fe cation</name>
        <dbReference type="ChEBI" id="CHEBI:24875"/>
    </cofactor>
</comment>
<dbReference type="GO" id="GO:0034440">
    <property type="term" value="P:lipid oxidation"/>
    <property type="evidence" value="ECO:0007669"/>
    <property type="project" value="InterPro"/>
</dbReference>
<dbReference type="InterPro" id="IPR036226">
    <property type="entry name" value="LipOase_C_sf"/>
</dbReference>
<dbReference type="EMBL" id="JAUIZM010000008">
    <property type="protein sequence ID" value="KAK1371590.1"/>
    <property type="molecule type" value="Genomic_DNA"/>
</dbReference>
<evidence type="ECO:0000256" key="7">
    <source>
        <dbReference type="ARBA" id="ARBA00022964"/>
    </source>
</evidence>
<dbReference type="Gene3D" id="3.10.450.60">
    <property type="match status" value="1"/>
</dbReference>
<dbReference type="InterPro" id="IPR000907">
    <property type="entry name" value="LipOase"/>
</dbReference>
<dbReference type="SMART" id="SM00308">
    <property type="entry name" value="LH2"/>
    <property type="match status" value="1"/>
</dbReference>
<evidence type="ECO:0000256" key="12">
    <source>
        <dbReference type="PROSITE-ProRule" id="PRU00152"/>
    </source>
</evidence>
<dbReference type="Gene3D" id="4.10.375.10">
    <property type="entry name" value="Lipoxygenase-1, Domain 2"/>
    <property type="match status" value="1"/>
</dbReference>
<dbReference type="PRINTS" id="PR00087">
    <property type="entry name" value="LIPOXYGENASE"/>
</dbReference>
<reference evidence="16" key="1">
    <citation type="submission" date="2023-02" db="EMBL/GenBank/DDBJ databases">
        <title>Genome of toxic invasive species Heracleum sosnowskyi carries increased number of genes despite the absence of recent whole-genome duplications.</title>
        <authorList>
            <person name="Schelkunov M."/>
            <person name="Shtratnikova V."/>
            <person name="Makarenko M."/>
            <person name="Klepikova A."/>
            <person name="Omelchenko D."/>
            <person name="Novikova G."/>
            <person name="Obukhova E."/>
            <person name="Bogdanov V."/>
            <person name="Penin A."/>
            <person name="Logacheva M."/>
        </authorList>
    </citation>
    <scope>NUCLEOTIDE SEQUENCE</scope>
    <source>
        <strain evidence="16">Hsosn_3</strain>
        <tissue evidence="16">Leaf</tissue>
    </source>
</reference>
<dbReference type="PANTHER" id="PTHR11771">
    <property type="entry name" value="LIPOXYGENASE"/>
    <property type="match status" value="1"/>
</dbReference>
<keyword evidence="9 13" id="KW-0408">Iron</keyword>
<dbReference type="FunFam" id="1.20.245.10:FF:000002">
    <property type="entry name" value="Lipoxygenase"/>
    <property type="match status" value="1"/>
</dbReference>
<keyword evidence="6" id="KW-0276">Fatty acid metabolism</keyword>
<evidence type="ECO:0000256" key="9">
    <source>
        <dbReference type="ARBA" id="ARBA00023004"/>
    </source>
</evidence>
<dbReference type="PROSITE" id="PS50095">
    <property type="entry name" value="PLAT"/>
    <property type="match status" value="1"/>
</dbReference>
<dbReference type="PROSITE" id="PS00711">
    <property type="entry name" value="LIPOXYGENASE_1"/>
    <property type="match status" value="1"/>
</dbReference>
<comment type="caution">
    <text evidence="16">The sequence shown here is derived from an EMBL/GenBank/DDBJ whole genome shotgun (WGS) entry which is preliminary data.</text>
</comment>
<dbReference type="GO" id="GO:0031408">
    <property type="term" value="P:oxylipin biosynthetic process"/>
    <property type="evidence" value="ECO:0007669"/>
    <property type="project" value="UniProtKB-KW"/>
</dbReference>
<keyword evidence="8 13" id="KW-0560">Oxidoreductase</keyword>
<comment type="similarity">
    <text evidence="2 13">Belongs to the lipoxygenase family.</text>
</comment>
<dbReference type="GO" id="GO:0016702">
    <property type="term" value="F:oxidoreductase activity, acting on single donors with incorporation of molecular oxygen, incorporation of two atoms of oxygen"/>
    <property type="evidence" value="ECO:0007669"/>
    <property type="project" value="InterPro"/>
</dbReference>
<sequence>MLKPHVLLNQQSSCPFAAKSTVLFPWHTPFASNKLIDRKRENRSIKKNAHKVQCCVRGESSKLNAVASPSVPAPLAASSSGKTIKIAATVIVQITDEGLLDYIDNIMGRKIILQLVPAEKNSQKPVRGKAYKKGMEDDNDIEYKCELDVPEGFGEVGGVLIENKHTKEIYVRRVYLDGFDDGRITVSCKSFVEPSTKEKTINRIFFTNKSYLPSQTPSGLLEYRADDLFALRGNGTGERKFGDRIYDYDVYDDLGNPDKYKDPEKDKDLIRQVLGGSSEFPYPRRCRTGRPHCKNDKYAESIPEGNFYVPRDEEFSEVKMESHTEKTESGTRHAFVPGLKNLFIGNELGFPYFTAIDELFNEDDDLSEEFQKKLKNIFRKIVTFLPFTAKEVLRFGTPQLLDRDKFVWIKDEEFGRQTLAGINPLSIQLVEEWPLKSNLDPAIYGPPESAITTEVVEMVMLGRITVEQAIKEKKLFVVDYCDLLLPYVYKVRDLGRTNLYGTRALFFRTPLNTLKPIAIELVRPKGRGKDQWKEVYLPGWDSTSGWLWKLAKAQFLALDSGYHQLISHWLRTHCSVEPYVIATNRQLSALHPIYRLLKPYLRYTMKINALARQGLINADGIIESTFSPGKYSMEISSAAYKELWRFDHEGLPADLIKRGMAEKDPNSSTGVKLTIEDYPYANDGLILWTSIKEWVKAYVNHYYPDASLIESDYEINNWWTEIRTVGHGDKKDEPWWPKLENQDDLTEILVTIIWVASGHHAAVNFGQYDYAGYIPNRPTISRTKMPNEEKTDEVWKSFLSRPEDEILSCYPTPTQAAKVLATLSALSNHSPDEEYIGQEPEPSWAEDEVINRAFEKFHNRMLELEGIVDVRNSDHKLKNRTGAGVMPYQFFKPKSEPGITSKGVPNSVSI</sequence>
<evidence type="ECO:0000256" key="6">
    <source>
        <dbReference type="ARBA" id="ARBA00022832"/>
    </source>
</evidence>
<keyword evidence="11" id="KW-0275">Fatty acid biosynthesis</keyword>
<keyword evidence="5" id="KW-0925">Oxylipin biosynthesis</keyword>
<dbReference type="GO" id="GO:0006633">
    <property type="term" value="P:fatty acid biosynthetic process"/>
    <property type="evidence" value="ECO:0007669"/>
    <property type="project" value="UniProtKB-KW"/>
</dbReference>
<dbReference type="SUPFAM" id="SSF48484">
    <property type="entry name" value="Lipoxigenase"/>
    <property type="match status" value="1"/>
</dbReference>
<dbReference type="InterPro" id="IPR036392">
    <property type="entry name" value="PLAT/LH2_dom_sf"/>
</dbReference>
<organism evidence="16 17">
    <name type="scientific">Heracleum sosnowskyi</name>
    <dbReference type="NCBI Taxonomy" id="360622"/>
    <lineage>
        <taxon>Eukaryota</taxon>
        <taxon>Viridiplantae</taxon>
        <taxon>Streptophyta</taxon>
        <taxon>Embryophyta</taxon>
        <taxon>Tracheophyta</taxon>
        <taxon>Spermatophyta</taxon>
        <taxon>Magnoliopsida</taxon>
        <taxon>eudicotyledons</taxon>
        <taxon>Gunneridae</taxon>
        <taxon>Pentapetalae</taxon>
        <taxon>asterids</taxon>
        <taxon>campanulids</taxon>
        <taxon>Apiales</taxon>
        <taxon>Apiaceae</taxon>
        <taxon>Apioideae</taxon>
        <taxon>apioid superclade</taxon>
        <taxon>Tordylieae</taxon>
        <taxon>Tordyliinae</taxon>
        <taxon>Heracleum</taxon>
    </lineage>
</organism>
<evidence type="ECO:0000256" key="13">
    <source>
        <dbReference type="RuleBase" id="RU003974"/>
    </source>
</evidence>
<evidence type="ECO:0000256" key="11">
    <source>
        <dbReference type="ARBA" id="ARBA00023160"/>
    </source>
</evidence>
<dbReference type="Gene3D" id="1.20.245.10">
    <property type="entry name" value="Lipoxygenase-1, Domain 5"/>
    <property type="match status" value="1"/>
</dbReference>
<dbReference type="Pfam" id="PF00305">
    <property type="entry name" value="Lipoxygenase"/>
    <property type="match status" value="1"/>
</dbReference>